<keyword evidence="3" id="KW-1185">Reference proteome</keyword>
<evidence type="ECO:0000313" key="2">
    <source>
        <dbReference type="EMBL" id="MCE2595791.1"/>
    </source>
</evidence>
<feature type="transmembrane region" description="Helical" evidence="1">
    <location>
        <begin position="50"/>
        <end position="76"/>
    </location>
</feature>
<feature type="transmembrane region" description="Helical" evidence="1">
    <location>
        <begin position="83"/>
        <end position="104"/>
    </location>
</feature>
<keyword evidence="1" id="KW-1133">Transmembrane helix</keyword>
<organism evidence="2 3">
    <name type="scientific">Motilimonas cestriensis</name>
    <dbReference type="NCBI Taxonomy" id="2742685"/>
    <lineage>
        <taxon>Bacteria</taxon>
        <taxon>Pseudomonadati</taxon>
        <taxon>Pseudomonadota</taxon>
        <taxon>Gammaproteobacteria</taxon>
        <taxon>Alteromonadales</taxon>
        <taxon>Alteromonadales genera incertae sedis</taxon>
        <taxon>Motilimonas</taxon>
    </lineage>
</organism>
<feature type="transmembrane region" description="Helical" evidence="1">
    <location>
        <begin position="124"/>
        <end position="143"/>
    </location>
</feature>
<name>A0ABS8WDG1_9GAMM</name>
<protein>
    <recommendedName>
        <fullName evidence="4">ABC transporter permease</fullName>
    </recommendedName>
</protein>
<reference evidence="2 3" key="1">
    <citation type="journal article" date="2022" name="Environ. Microbiol. Rep.">
        <title>Eco-phylogenetic analyses reveal divergent evolution of vitamin B12 metabolism in the marine bacterial family 'Psychromonadaceae'.</title>
        <authorList>
            <person name="Jin X."/>
            <person name="Yang Y."/>
            <person name="Cao H."/>
            <person name="Gao B."/>
            <person name="Zhao Z."/>
        </authorList>
    </citation>
    <scope>NUCLEOTIDE SEQUENCE [LARGE SCALE GENOMIC DNA]</scope>
    <source>
        <strain evidence="2 3">MKS20</strain>
    </source>
</reference>
<dbReference type="Proteomes" id="UP001201273">
    <property type="component" value="Unassembled WGS sequence"/>
</dbReference>
<sequence>MAAVTGFALPYCYAFLNISYVQDVQVWLVTNKALLNLLGQWFSGVLAEQAMYWLVVTVTASVYGILFGAILGLLIGFLHAGRLFFYVSLWYPITFFCGAFYPPILTLSIDGYPLIKPIEAIGHNWQPTLVILFALFCLFFALFRGFSDPAEEKATETDYLFR</sequence>
<evidence type="ECO:0000256" key="1">
    <source>
        <dbReference type="SAM" id="Phobius"/>
    </source>
</evidence>
<keyword evidence="1" id="KW-0472">Membrane</keyword>
<comment type="caution">
    <text evidence="2">The sequence shown here is derived from an EMBL/GenBank/DDBJ whole genome shotgun (WGS) entry which is preliminary data.</text>
</comment>
<gene>
    <name evidence="2" type="ORF">K6Y31_13345</name>
</gene>
<dbReference type="EMBL" id="JAIMJA010000013">
    <property type="protein sequence ID" value="MCE2595791.1"/>
    <property type="molecule type" value="Genomic_DNA"/>
</dbReference>
<accession>A0ABS8WDG1</accession>
<evidence type="ECO:0008006" key="4">
    <source>
        <dbReference type="Google" id="ProtNLM"/>
    </source>
</evidence>
<evidence type="ECO:0000313" key="3">
    <source>
        <dbReference type="Proteomes" id="UP001201273"/>
    </source>
</evidence>
<keyword evidence="1" id="KW-0812">Transmembrane</keyword>
<proteinExistence type="predicted"/>